<keyword evidence="6" id="KW-1185">Reference proteome</keyword>
<dbReference type="InterPro" id="IPR051492">
    <property type="entry name" value="Dynamin-Rho_GEF"/>
</dbReference>
<organism evidence="5 6">
    <name type="scientific">Acanthochromis polyacanthus</name>
    <name type="common">spiny chromis</name>
    <dbReference type="NCBI Taxonomy" id="80966"/>
    <lineage>
        <taxon>Eukaryota</taxon>
        <taxon>Metazoa</taxon>
        <taxon>Chordata</taxon>
        <taxon>Craniata</taxon>
        <taxon>Vertebrata</taxon>
        <taxon>Euteleostomi</taxon>
        <taxon>Actinopterygii</taxon>
        <taxon>Neopterygii</taxon>
        <taxon>Teleostei</taxon>
        <taxon>Neoteleostei</taxon>
        <taxon>Acanthomorphata</taxon>
        <taxon>Ovalentaria</taxon>
        <taxon>Pomacentridae</taxon>
        <taxon>Acanthochromis</taxon>
    </lineage>
</organism>
<dbReference type="Gene3D" id="2.30.30.40">
    <property type="entry name" value="SH3 Domains"/>
    <property type="match status" value="2"/>
</dbReference>
<evidence type="ECO:0000256" key="2">
    <source>
        <dbReference type="PROSITE-ProRule" id="PRU00192"/>
    </source>
</evidence>
<evidence type="ECO:0000259" key="4">
    <source>
        <dbReference type="PROSITE" id="PS50002"/>
    </source>
</evidence>
<protein>
    <recommendedName>
        <fullName evidence="4">SH3 domain-containing protein</fullName>
    </recommendedName>
</protein>
<dbReference type="PRINTS" id="PR00499">
    <property type="entry name" value="P67PHOX"/>
</dbReference>
<dbReference type="FunFam" id="2.30.30.40:FF:000160">
    <property type="entry name" value="dynamin-binding protein isoform X1"/>
    <property type="match status" value="1"/>
</dbReference>
<dbReference type="InParanoid" id="A0A3Q1GGC8"/>
<dbReference type="PANTHER" id="PTHR22834:SF19">
    <property type="entry name" value="DYNAMIN-BINDING PROTEIN"/>
    <property type="match status" value="1"/>
</dbReference>
<dbReference type="GO" id="GO:0060271">
    <property type="term" value="P:cilium assembly"/>
    <property type="evidence" value="ECO:0007669"/>
    <property type="project" value="TreeGrafter"/>
</dbReference>
<sequence>MFAEIFYIVKTLCLYFNASRSTSSSTHSSSLGNQKLNVLLKLKGIWLKAAGHGKLCSSQIRSSSYDKLFISNSSVSLYRVSSFSFWSMDLGETWQRGCNAWGIRGLFPTSCVKEMNLSGRSRQLSERSAQAQASELPSYALGQARALMNLHAQLNEELDFREGDLIIITGLPEPGWFQGELEGRRGIFPEGFVELMGPLRSPQESEDCQGLNNEDAAVEEEQEEEEEEEEGGVYGVALYEFRALEPEELDFDVGDRIRVVSTLEDGWLEGELRGRRGIFPHLRPQNGYFLIKIR</sequence>
<feature type="domain" description="SH3" evidence="4">
    <location>
        <begin position="139"/>
        <end position="198"/>
    </location>
</feature>
<keyword evidence="1 2" id="KW-0728">SH3 domain</keyword>
<dbReference type="SUPFAM" id="SSF50044">
    <property type="entry name" value="SH3-domain"/>
    <property type="match status" value="2"/>
</dbReference>
<reference evidence="5" key="1">
    <citation type="submission" date="2025-08" db="UniProtKB">
        <authorList>
            <consortium name="Ensembl"/>
        </authorList>
    </citation>
    <scope>IDENTIFICATION</scope>
</reference>
<dbReference type="Pfam" id="PF14604">
    <property type="entry name" value="SH3_9"/>
    <property type="match status" value="1"/>
</dbReference>
<proteinExistence type="predicted"/>
<reference evidence="5" key="2">
    <citation type="submission" date="2025-09" db="UniProtKB">
        <authorList>
            <consortium name="Ensembl"/>
        </authorList>
    </citation>
    <scope>IDENTIFICATION</scope>
</reference>
<dbReference type="GO" id="GO:0005737">
    <property type="term" value="C:cytoplasm"/>
    <property type="evidence" value="ECO:0007669"/>
    <property type="project" value="TreeGrafter"/>
</dbReference>
<dbReference type="InterPro" id="IPR036028">
    <property type="entry name" value="SH3-like_dom_sf"/>
</dbReference>
<accession>A0A3Q1GGC8</accession>
<dbReference type="CDD" id="cd11796">
    <property type="entry name" value="SH3_DNMBP_N3"/>
    <property type="match status" value="1"/>
</dbReference>
<dbReference type="Proteomes" id="UP000257200">
    <property type="component" value="Unplaced"/>
</dbReference>
<dbReference type="AlphaFoldDB" id="A0A3Q1GGC8"/>
<evidence type="ECO:0000313" key="6">
    <source>
        <dbReference type="Proteomes" id="UP000257200"/>
    </source>
</evidence>
<dbReference type="InterPro" id="IPR001452">
    <property type="entry name" value="SH3_domain"/>
</dbReference>
<evidence type="ECO:0000313" key="5">
    <source>
        <dbReference type="Ensembl" id="ENSAPOP00000029676.1"/>
    </source>
</evidence>
<dbReference type="STRING" id="80966.ENSAPOP00000029676"/>
<dbReference type="PROSITE" id="PS50002">
    <property type="entry name" value="SH3"/>
    <property type="match status" value="2"/>
</dbReference>
<feature type="compositionally biased region" description="Acidic residues" evidence="3">
    <location>
        <begin position="216"/>
        <end position="231"/>
    </location>
</feature>
<dbReference type="SMART" id="SM00326">
    <property type="entry name" value="SH3"/>
    <property type="match status" value="2"/>
</dbReference>
<dbReference type="GeneTree" id="ENSGT00950000183088"/>
<name>A0A3Q1GGC8_9TELE</name>
<dbReference type="GO" id="GO:0005085">
    <property type="term" value="F:guanyl-nucleotide exchange factor activity"/>
    <property type="evidence" value="ECO:0007669"/>
    <property type="project" value="TreeGrafter"/>
</dbReference>
<dbReference type="FunFam" id="2.30.30.40:FF:000138">
    <property type="entry name" value="dynamin-binding protein isoform X1"/>
    <property type="match status" value="1"/>
</dbReference>
<dbReference type="PANTHER" id="PTHR22834">
    <property type="entry name" value="NUCLEAR FUSION PROTEIN FUS2"/>
    <property type="match status" value="1"/>
</dbReference>
<dbReference type="Pfam" id="PF00018">
    <property type="entry name" value="SH3_1"/>
    <property type="match status" value="1"/>
</dbReference>
<feature type="region of interest" description="Disordered" evidence="3">
    <location>
        <begin position="200"/>
        <end position="231"/>
    </location>
</feature>
<evidence type="ECO:0000256" key="3">
    <source>
        <dbReference type="SAM" id="MobiDB-lite"/>
    </source>
</evidence>
<dbReference type="Ensembl" id="ENSAPOT00000021034.1">
    <property type="protein sequence ID" value="ENSAPOP00000029676.1"/>
    <property type="gene ID" value="ENSAPOG00000015758.1"/>
</dbReference>
<evidence type="ECO:0000256" key="1">
    <source>
        <dbReference type="ARBA" id="ARBA00022443"/>
    </source>
</evidence>
<feature type="domain" description="SH3" evidence="4">
    <location>
        <begin position="230"/>
        <end position="294"/>
    </location>
</feature>
<dbReference type="InterPro" id="IPR035819">
    <property type="entry name" value="DNMBP_SH3_N3"/>
</dbReference>